<dbReference type="OrthoDB" id="4092340at2759"/>
<organism evidence="2 3">
    <name type="scientific">Verticillium longisporum</name>
    <name type="common">Verticillium dahliae var. longisporum</name>
    <dbReference type="NCBI Taxonomy" id="100787"/>
    <lineage>
        <taxon>Eukaryota</taxon>
        <taxon>Fungi</taxon>
        <taxon>Dikarya</taxon>
        <taxon>Ascomycota</taxon>
        <taxon>Pezizomycotina</taxon>
        <taxon>Sordariomycetes</taxon>
        <taxon>Hypocreomycetidae</taxon>
        <taxon>Glomerellales</taxon>
        <taxon>Plectosphaerellaceae</taxon>
        <taxon>Verticillium</taxon>
    </lineage>
</organism>
<dbReference type="Proteomes" id="UP000689129">
    <property type="component" value="Unassembled WGS sequence"/>
</dbReference>
<feature type="compositionally biased region" description="Polar residues" evidence="1">
    <location>
        <begin position="521"/>
        <end position="531"/>
    </location>
</feature>
<reference evidence="2" key="1">
    <citation type="journal article" date="2021" name="Mol. Plant Pathol.">
        <title>A 20-kb lineage-specific genomic region tames virulence in pathogenic amphidiploid Verticillium longisporum.</title>
        <authorList>
            <person name="Harting R."/>
            <person name="Starke J."/>
            <person name="Kusch H."/>
            <person name="Poggeler S."/>
            <person name="Maurus I."/>
            <person name="Schluter R."/>
            <person name="Landesfeind M."/>
            <person name="Bulla I."/>
            <person name="Nowrousian M."/>
            <person name="de Jonge R."/>
            <person name="Stahlhut G."/>
            <person name="Hoff K.J."/>
            <person name="Asshauer K.P."/>
            <person name="Thurmer A."/>
            <person name="Stanke M."/>
            <person name="Daniel R."/>
            <person name="Morgenstern B."/>
            <person name="Thomma B.P.H.J."/>
            <person name="Kronstad J.W."/>
            <person name="Braus-Stromeyer S.A."/>
            <person name="Braus G.H."/>
        </authorList>
    </citation>
    <scope>NUCLEOTIDE SEQUENCE</scope>
    <source>
        <strain evidence="2">Vl32</strain>
    </source>
</reference>
<evidence type="ECO:0000313" key="3">
    <source>
        <dbReference type="Proteomes" id="UP000689129"/>
    </source>
</evidence>
<feature type="compositionally biased region" description="Low complexity" evidence="1">
    <location>
        <begin position="506"/>
        <end position="515"/>
    </location>
</feature>
<sequence>MDAAGLAQMNTNNFNNQSNGLATPASGLASRRGGQNLKPLSLASPPAGQQDNGVPTPRTSRSHLLAGLRTAPKSATASTFANSSSMASPTAQTFSNRNSIALRTAPKSATASTFANSASMASPTAQTFSNRNSIAGSIYPQGTNAYTAPKTALPQYGQQQAYNQMMNMNQQQQQFTTEQVLAPPEIHVDDQDQMDPQLYAQLVATNMYLAQQQRALQQELLNIQVAAQQFQGLNIGGAQQQMQMQMQQQQMAMYQHQQRVQSMQQSMLGAMGNQQQMQQQQLQQQQVYAYVDPMTGQTKYYVDPNAGQSNMAAYIDQSQLAQGYGSHQQTPQNNTPRVQVSPPAENNTTPFFRSNSPPKRNESPIDVAPLPPPSANAFRRGHKKIVSLAMPSLNNSLALSNDAPKSAGPRTASFPVTPLTGGYGPGQARAGEHPVRQPRGPPKPTTKHEGSKNFAARTRRCAVHNLVRAGRERRKGTGSSSGSMSPVSESAEEVHTPITDNESDSGRSGSGSLSGDMECSLPSSRTSTNGSWGAIGSDRPGSRQKTRKSLDSVSSATSGCESERDNSFASVFKNAGQKTEVEMAEGQRKAPMLVLTSAEKRKSGPLAMP</sequence>
<feature type="compositionally biased region" description="Polar residues" evidence="1">
    <location>
        <begin position="551"/>
        <end position="560"/>
    </location>
</feature>
<feature type="compositionally biased region" description="Low complexity" evidence="1">
    <location>
        <begin position="10"/>
        <end position="19"/>
    </location>
</feature>
<name>A0A8I2ZXR5_VERLO</name>
<dbReference type="EMBL" id="JAEMWZ010000049">
    <property type="protein sequence ID" value="KAG7140023.1"/>
    <property type="molecule type" value="Genomic_DNA"/>
</dbReference>
<accession>A0A8I2ZXR5</accession>
<feature type="region of interest" description="Disordered" evidence="1">
    <location>
        <begin position="400"/>
        <end position="567"/>
    </location>
</feature>
<feature type="compositionally biased region" description="Low complexity" evidence="1">
    <location>
        <begin position="477"/>
        <end position="489"/>
    </location>
</feature>
<evidence type="ECO:0000313" key="2">
    <source>
        <dbReference type="EMBL" id="KAG7140023.1"/>
    </source>
</evidence>
<feature type="compositionally biased region" description="Polar residues" evidence="1">
    <location>
        <begin position="47"/>
        <end position="59"/>
    </location>
</feature>
<dbReference type="AlphaFoldDB" id="A0A8I2ZXR5"/>
<proteinExistence type="predicted"/>
<feature type="compositionally biased region" description="Polar residues" evidence="1">
    <location>
        <begin position="322"/>
        <end position="358"/>
    </location>
</feature>
<feature type="region of interest" description="Disordered" evidence="1">
    <location>
        <begin position="580"/>
        <end position="609"/>
    </location>
</feature>
<comment type="caution">
    <text evidence="2">The sequence shown here is derived from an EMBL/GenBank/DDBJ whole genome shotgun (WGS) entry which is preliminary data.</text>
</comment>
<gene>
    <name evidence="2" type="ORF">HYQ45_003106</name>
</gene>
<evidence type="ECO:0000256" key="1">
    <source>
        <dbReference type="SAM" id="MobiDB-lite"/>
    </source>
</evidence>
<feature type="region of interest" description="Disordered" evidence="1">
    <location>
        <begin position="322"/>
        <end position="378"/>
    </location>
</feature>
<feature type="region of interest" description="Disordered" evidence="1">
    <location>
        <begin position="1"/>
        <end position="93"/>
    </location>
</feature>
<protein>
    <submittedName>
        <fullName evidence="2">Uncharacterized protein</fullName>
    </submittedName>
</protein>
<feature type="compositionally biased region" description="Low complexity" evidence="1">
    <location>
        <begin position="74"/>
        <end position="88"/>
    </location>
</feature>